<dbReference type="NCBIfam" id="TIGR01777">
    <property type="entry name" value="yfcH"/>
    <property type="match status" value="1"/>
</dbReference>
<dbReference type="SUPFAM" id="SSF51735">
    <property type="entry name" value="NAD(P)-binding Rossmann-fold domains"/>
    <property type="match status" value="1"/>
</dbReference>
<dbReference type="RefSeq" id="WP_121852861.1">
    <property type="nucleotide sequence ID" value="NZ_CP037952.1"/>
</dbReference>
<comment type="similarity">
    <text evidence="1">Belongs to the NAD(P)-dependent epimerase/dehydratase family. SDR39U1 subfamily.</text>
</comment>
<evidence type="ECO:0000259" key="2">
    <source>
        <dbReference type="Pfam" id="PF01370"/>
    </source>
</evidence>
<evidence type="ECO:0000313" key="4">
    <source>
        <dbReference type="EMBL" id="RJY18169.1"/>
    </source>
</evidence>
<dbReference type="Pfam" id="PF08338">
    <property type="entry name" value="DUF1731"/>
    <property type="match status" value="1"/>
</dbReference>
<feature type="domain" description="DUF1731" evidence="3">
    <location>
        <begin position="249"/>
        <end position="295"/>
    </location>
</feature>
<keyword evidence="5" id="KW-1185">Reference proteome</keyword>
<reference evidence="4 5" key="1">
    <citation type="submission" date="2018-09" db="EMBL/GenBank/DDBJ databases">
        <title>Phylogeny of the Shewanellaceae, and recommendation for two new genera, Pseudoshewanella and Parashewanella.</title>
        <authorList>
            <person name="Wang G."/>
        </authorList>
    </citation>
    <scope>NUCLEOTIDE SEQUENCE [LARGE SCALE GENOMIC DNA]</scope>
    <source>
        <strain evidence="4 5">KCTC 22492</strain>
    </source>
</reference>
<proteinExistence type="inferred from homology"/>
<dbReference type="CDD" id="cd05242">
    <property type="entry name" value="SDR_a8"/>
    <property type="match status" value="1"/>
</dbReference>
<dbReference type="InterPro" id="IPR001509">
    <property type="entry name" value="Epimerase_deHydtase"/>
</dbReference>
<dbReference type="InterPro" id="IPR010099">
    <property type="entry name" value="SDR39U1"/>
</dbReference>
<name>A0A3A6TQA4_9GAMM</name>
<dbReference type="OrthoDB" id="9801773at2"/>
<organism evidence="4 5">
    <name type="scientific">Parashewanella spongiae</name>
    <dbReference type="NCBI Taxonomy" id="342950"/>
    <lineage>
        <taxon>Bacteria</taxon>
        <taxon>Pseudomonadati</taxon>
        <taxon>Pseudomonadota</taxon>
        <taxon>Gammaproteobacteria</taxon>
        <taxon>Alteromonadales</taxon>
        <taxon>Shewanellaceae</taxon>
        <taxon>Parashewanella</taxon>
    </lineage>
</organism>
<dbReference type="AlphaFoldDB" id="A0A3A6TQA4"/>
<evidence type="ECO:0000313" key="5">
    <source>
        <dbReference type="Proteomes" id="UP000273022"/>
    </source>
</evidence>
<dbReference type="InterPro" id="IPR013549">
    <property type="entry name" value="DUF1731"/>
</dbReference>
<evidence type="ECO:0000256" key="1">
    <source>
        <dbReference type="ARBA" id="ARBA00009353"/>
    </source>
</evidence>
<feature type="domain" description="NAD-dependent epimerase/dehydratase" evidence="2">
    <location>
        <begin position="3"/>
        <end position="221"/>
    </location>
</feature>
<gene>
    <name evidence="4" type="ORF">D5R81_06580</name>
</gene>
<sequence length="298" mass="33025">MNILITGGTGFIGRQLVALLSTHHQITVLTRNPTRAAENLGSRPEFIFSLEQLNDLNDYDLIINLAGEPIVQKRWTTEHKNTLCKSRWDITAKLSELILNSSEPPSCFISASAIGYYGRQNATSISEGSPPTPEFTHHLCHEWERLALLAQNDNTRVCILRIGVVLGCKGGALEKMLPLFKYGLGGPISSGKQGMSWIHERDLLRLIQFLMSHQDCRGVFNATAPNPVSNRELSKTLGRVLKRPAFIPMPSFVLKMLMGEMSDLLTEGQYVSPQKAMGAGFEFNYPTLNNALTQILGT</sequence>
<dbReference type="Pfam" id="PF01370">
    <property type="entry name" value="Epimerase"/>
    <property type="match status" value="1"/>
</dbReference>
<evidence type="ECO:0000259" key="3">
    <source>
        <dbReference type="Pfam" id="PF08338"/>
    </source>
</evidence>
<protein>
    <submittedName>
        <fullName evidence="4">TIGR01777 family protein</fullName>
    </submittedName>
</protein>
<comment type="caution">
    <text evidence="4">The sequence shown here is derived from an EMBL/GenBank/DDBJ whole genome shotgun (WGS) entry which is preliminary data.</text>
</comment>
<dbReference type="Proteomes" id="UP000273022">
    <property type="component" value="Unassembled WGS sequence"/>
</dbReference>
<dbReference type="Gene3D" id="3.40.50.720">
    <property type="entry name" value="NAD(P)-binding Rossmann-like Domain"/>
    <property type="match status" value="1"/>
</dbReference>
<accession>A0A3A6TQA4</accession>
<dbReference type="InterPro" id="IPR036291">
    <property type="entry name" value="NAD(P)-bd_dom_sf"/>
</dbReference>
<dbReference type="PANTHER" id="PTHR11092:SF0">
    <property type="entry name" value="EPIMERASE FAMILY PROTEIN SDR39U1"/>
    <property type="match status" value="1"/>
</dbReference>
<dbReference type="EMBL" id="QYYH01000030">
    <property type="protein sequence ID" value="RJY18169.1"/>
    <property type="molecule type" value="Genomic_DNA"/>
</dbReference>
<dbReference type="PANTHER" id="PTHR11092">
    <property type="entry name" value="SUGAR NUCLEOTIDE EPIMERASE RELATED"/>
    <property type="match status" value="1"/>
</dbReference>